<organism evidence="3 4">
    <name type="scientific">Chthoniobacter flavus Ellin428</name>
    <dbReference type="NCBI Taxonomy" id="497964"/>
    <lineage>
        <taxon>Bacteria</taxon>
        <taxon>Pseudomonadati</taxon>
        <taxon>Verrucomicrobiota</taxon>
        <taxon>Spartobacteria</taxon>
        <taxon>Chthoniobacterales</taxon>
        <taxon>Chthoniobacteraceae</taxon>
        <taxon>Chthoniobacter</taxon>
    </lineage>
</organism>
<dbReference type="Gene3D" id="2.60.120.260">
    <property type="entry name" value="Galactose-binding domain-like"/>
    <property type="match status" value="1"/>
</dbReference>
<name>B4D7R5_9BACT</name>
<dbReference type="InterPro" id="IPR036514">
    <property type="entry name" value="SGNH_hydro_sf"/>
</dbReference>
<reference evidence="3 4" key="1">
    <citation type="journal article" date="2011" name="J. Bacteriol.">
        <title>Genome sequence of Chthoniobacter flavus Ellin428, an aerobic heterotrophic soil bacterium.</title>
        <authorList>
            <person name="Kant R."/>
            <person name="van Passel M.W."/>
            <person name="Palva A."/>
            <person name="Lucas S."/>
            <person name="Lapidus A."/>
            <person name="Glavina Del Rio T."/>
            <person name="Dalin E."/>
            <person name="Tice H."/>
            <person name="Bruce D."/>
            <person name="Goodwin L."/>
            <person name="Pitluck S."/>
            <person name="Larimer F.W."/>
            <person name="Land M.L."/>
            <person name="Hauser L."/>
            <person name="Sangwan P."/>
            <person name="de Vos W.M."/>
            <person name="Janssen P.H."/>
            <person name="Smidt H."/>
        </authorList>
    </citation>
    <scope>NUCLEOTIDE SEQUENCE [LARGE SCALE GENOMIC DNA]</scope>
    <source>
        <strain evidence="3 4">Ellin428</strain>
    </source>
</reference>
<dbReference type="Gene3D" id="3.40.50.1110">
    <property type="entry name" value="SGNH hydrolase"/>
    <property type="match status" value="2"/>
</dbReference>
<proteinExistence type="predicted"/>
<comment type="caution">
    <text evidence="3">The sequence shown here is derived from an EMBL/GenBank/DDBJ whole genome shotgun (WGS) entry which is preliminary data.</text>
</comment>
<dbReference type="AlphaFoldDB" id="B4D7R5"/>
<dbReference type="STRING" id="497964.CfE428DRAFT_4955"/>
<dbReference type="GO" id="GO:0001681">
    <property type="term" value="F:sialate O-acetylesterase activity"/>
    <property type="evidence" value="ECO:0007669"/>
    <property type="project" value="InterPro"/>
</dbReference>
<gene>
    <name evidence="3" type="ORF">CfE428DRAFT_4955</name>
</gene>
<dbReference type="EMBL" id="ABVL01000019">
    <property type="protein sequence ID" value="EDY17438.1"/>
    <property type="molecule type" value="Genomic_DNA"/>
</dbReference>
<dbReference type="eggNOG" id="COG3250">
    <property type="taxonomic scope" value="Bacteria"/>
</dbReference>
<evidence type="ECO:0000259" key="2">
    <source>
        <dbReference type="Pfam" id="PF03629"/>
    </source>
</evidence>
<dbReference type="GO" id="GO:0005975">
    <property type="term" value="P:carbohydrate metabolic process"/>
    <property type="evidence" value="ECO:0007669"/>
    <property type="project" value="TreeGrafter"/>
</dbReference>
<protein>
    <recommendedName>
        <fullName evidence="2">Sialate O-acetylesterase domain-containing protein</fullName>
    </recommendedName>
</protein>
<dbReference type="InParanoid" id="B4D7R5"/>
<evidence type="ECO:0000313" key="4">
    <source>
        <dbReference type="Proteomes" id="UP000005824"/>
    </source>
</evidence>
<keyword evidence="4" id="KW-1185">Reference proteome</keyword>
<dbReference type="InterPro" id="IPR008979">
    <property type="entry name" value="Galactose-bd-like_sf"/>
</dbReference>
<dbReference type="Gene3D" id="2.60.40.10">
    <property type="entry name" value="Immunoglobulins"/>
    <property type="match status" value="1"/>
</dbReference>
<dbReference type="InterPro" id="IPR013783">
    <property type="entry name" value="Ig-like_fold"/>
</dbReference>
<feature type="domain" description="Sialate O-acetylesterase" evidence="2">
    <location>
        <begin position="384"/>
        <end position="498"/>
    </location>
</feature>
<dbReference type="SUPFAM" id="SSF49785">
    <property type="entry name" value="Galactose-binding domain-like"/>
    <property type="match status" value="1"/>
</dbReference>
<dbReference type="Pfam" id="PF03629">
    <property type="entry name" value="SASA"/>
    <property type="match status" value="2"/>
</dbReference>
<dbReference type="SUPFAM" id="SSF52266">
    <property type="entry name" value="SGNH hydrolase"/>
    <property type="match status" value="1"/>
</dbReference>
<dbReference type="InterPro" id="IPR039329">
    <property type="entry name" value="SIAE"/>
</dbReference>
<dbReference type="PANTHER" id="PTHR22901">
    <property type="entry name" value="SIALATE O-ACETYLESTERASE"/>
    <property type="match status" value="1"/>
</dbReference>
<evidence type="ECO:0000313" key="3">
    <source>
        <dbReference type="EMBL" id="EDY17438.1"/>
    </source>
</evidence>
<dbReference type="InterPro" id="IPR005181">
    <property type="entry name" value="SASA"/>
</dbReference>
<accession>B4D7R5</accession>
<dbReference type="Proteomes" id="UP000005824">
    <property type="component" value="Unassembled WGS sequence"/>
</dbReference>
<sequence length="628" mass="68767">MVLQSHAAASIWGWADSGEKVTVSIAGQTQTATAGTDGKWSVKLAPLTASSPETLTVTGRNTLTVHDVLVGEVWLCSGQSNMGISVGRTIGGEAAAAEANYPQIRVFLVGQAGSLEPRDTLSGKWEVCSPSVAARSSAVAFYFARGLFRELKTPIGIIHSAVGGTPIENWISREAIDTLPGYQKRVDARLALMRSQDEDAKKFPAERDRWEEANGVKPPPDQGLAKGWAKPDFDDRDWKTIALPAKWADSMGVKQGGVFWLRKEVTLPESAAGKPINLLLNYMHEQYDTTWFNGVEVGHTGDQPPYFYLGARSYLVPGKLVKAGRNVIAVRVVAANPRADLMGRGARGDYNLPVDQKLVGNHWRCQIESLLPPLSAVALKSRPWVNNAALFDTPVVLFNAMIHPLIPYGLRGVVWYQGESNTSHPADYGRLLPLMIEDWRHRWAQQSLPFYFVQIANFGDHPKDPNQPSGWATVREAQAKTVQTEPHTGMAVIIDADDGENMHPRNKLPVGERLTRLALARTYGRSIEDTGPTFDTMKVEGDHVRVHFLRADGLTSKGGAPKWFAIAGEDHKFAWAEARIEGDSVVLSSSSVPHPIAARYCWADNPAGCNLYNATGLPAAPFRTDDWP</sequence>
<feature type="domain" description="Sialate O-acetylesterase" evidence="2">
    <location>
        <begin position="72"/>
        <end position="173"/>
    </location>
</feature>
<dbReference type="PANTHER" id="PTHR22901:SF0">
    <property type="entry name" value="SIALATE O-ACETYLESTERASE"/>
    <property type="match status" value="1"/>
</dbReference>
<evidence type="ECO:0000256" key="1">
    <source>
        <dbReference type="ARBA" id="ARBA00022801"/>
    </source>
</evidence>
<keyword evidence="1" id="KW-0378">Hydrolase</keyword>